<evidence type="ECO:0000313" key="2">
    <source>
        <dbReference type="EMBL" id="PQO38495.1"/>
    </source>
</evidence>
<evidence type="ECO:0000313" key="3">
    <source>
        <dbReference type="Proteomes" id="UP000239388"/>
    </source>
</evidence>
<dbReference type="OrthoDB" id="10003771at2"/>
<accession>A0A2S8G220</accession>
<keyword evidence="1" id="KW-1133">Transmembrane helix</keyword>
<sequence length="184" mass="21188">MARSNQPKSEIPPWYFWIWLVVLVPLMVAIGFVLIPLAVIVHLFMLPVSIVNRYRCRRHDLVIEQQLAQAGRVVTIEQILRHLERGEGTLIFEARSAEDFGRTWWTPDGILQESSISLSEESADDIAARAQFAELCYHKYLNENSGTAKLISQKCRINPKLYPRLCAVYLDHWSNDYFDIEVAG</sequence>
<evidence type="ECO:0000256" key="1">
    <source>
        <dbReference type="SAM" id="Phobius"/>
    </source>
</evidence>
<organism evidence="2 3">
    <name type="scientific">Blastopirellula marina</name>
    <dbReference type="NCBI Taxonomy" id="124"/>
    <lineage>
        <taxon>Bacteria</taxon>
        <taxon>Pseudomonadati</taxon>
        <taxon>Planctomycetota</taxon>
        <taxon>Planctomycetia</taxon>
        <taxon>Pirellulales</taxon>
        <taxon>Pirellulaceae</taxon>
        <taxon>Blastopirellula</taxon>
    </lineage>
</organism>
<dbReference type="EMBL" id="PUIB01000011">
    <property type="protein sequence ID" value="PQO38495.1"/>
    <property type="molecule type" value="Genomic_DNA"/>
</dbReference>
<dbReference type="RefSeq" id="WP_105353932.1">
    <property type="nucleotide sequence ID" value="NZ_PUIB01000011.1"/>
</dbReference>
<keyword evidence="1" id="KW-0472">Membrane</keyword>
<reference evidence="2 3" key="1">
    <citation type="submission" date="2018-02" db="EMBL/GenBank/DDBJ databases">
        <title>Comparative genomes isolates from brazilian mangrove.</title>
        <authorList>
            <person name="Araujo J.E."/>
            <person name="Taketani R.G."/>
            <person name="Silva M.C.P."/>
            <person name="Loureco M.V."/>
            <person name="Andreote F.D."/>
        </authorList>
    </citation>
    <scope>NUCLEOTIDE SEQUENCE [LARGE SCALE GENOMIC DNA]</scope>
    <source>
        <strain evidence="2 3">NAP PRIS-MGV</strain>
    </source>
</reference>
<name>A0A2S8G220_9BACT</name>
<dbReference type="AlphaFoldDB" id="A0A2S8G220"/>
<comment type="caution">
    <text evidence="2">The sequence shown here is derived from an EMBL/GenBank/DDBJ whole genome shotgun (WGS) entry which is preliminary data.</text>
</comment>
<feature type="transmembrane region" description="Helical" evidence="1">
    <location>
        <begin position="15"/>
        <end position="48"/>
    </location>
</feature>
<dbReference type="Proteomes" id="UP000239388">
    <property type="component" value="Unassembled WGS sequence"/>
</dbReference>
<gene>
    <name evidence="2" type="ORF">C5Y98_10595</name>
</gene>
<keyword evidence="1" id="KW-0812">Transmembrane</keyword>
<protein>
    <submittedName>
        <fullName evidence="2">Uncharacterized protein</fullName>
    </submittedName>
</protein>
<proteinExistence type="predicted"/>